<comment type="similarity">
    <text evidence="2">Belongs to the BCCT transporter (TC 2.A.15) family.</text>
</comment>
<dbReference type="PANTHER" id="PTHR30047">
    <property type="entry name" value="HIGH-AFFINITY CHOLINE TRANSPORT PROTEIN-RELATED"/>
    <property type="match status" value="1"/>
</dbReference>
<feature type="transmembrane region" description="Helical" evidence="8">
    <location>
        <begin position="461"/>
        <end position="480"/>
    </location>
</feature>
<feature type="transmembrane region" description="Helical" evidence="8">
    <location>
        <begin position="49"/>
        <end position="66"/>
    </location>
</feature>
<keyword evidence="5 8" id="KW-0812">Transmembrane</keyword>
<feature type="transmembrane region" description="Helical" evidence="8">
    <location>
        <begin position="12"/>
        <end position="29"/>
    </location>
</feature>
<evidence type="ECO:0008006" key="11">
    <source>
        <dbReference type="Google" id="ProtNLM"/>
    </source>
</evidence>
<evidence type="ECO:0000256" key="2">
    <source>
        <dbReference type="ARBA" id="ARBA00005658"/>
    </source>
</evidence>
<keyword evidence="3" id="KW-0813">Transport</keyword>
<dbReference type="AlphaFoldDB" id="A0A3E5DXT5"/>
<dbReference type="GO" id="GO:0005886">
    <property type="term" value="C:plasma membrane"/>
    <property type="evidence" value="ECO:0007669"/>
    <property type="project" value="UniProtKB-SubCell"/>
</dbReference>
<feature type="transmembrane region" description="Helical" evidence="8">
    <location>
        <begin position="391"/>
        <end position="422"/>
    </location>
</feature>
<dbReference type="GO" id="GO:0022857">
    <property type="term" value="F:transmembrane transporter activity"/>
    <property type="evidence" value="ECO:0007669"/>
    <property type="project" value="InterPro"/>
</dbReference>
<feature type="transmembrane region" description="Helical" evidence="8">
    <location>
        <begin position="336"/>
        <end position="358"/>
    </location>
</feature>
<sequence>MIGKFKKNICSIIAFSVIVLLLAVIAFIGLDSEAFGLFFKQTCIAVRGYVGSLCCLFLLVLVILAASKYGKIKLGGKDAKPEYSNFSWFSCLFMAGMGIGIMFYCQESLFHLHSNPYVGWVSGSPESIAYSLTLYDWTFNAWGLYAMLGLIIAYFHFNKGRELKISSIFPMRFSYVLRRTIDIVMALGIVAGLCTSLGLGVAQLCGGFKYVFHVNANPYILMMGICLIATWSVNSGLKKGVKWLSNSSTILVGILVLLVILFAYLTHSVTNYGSYIGKGLVTFFGNYIFYNDYFNPKSDDWAASWAVFYQMWYAAWAAFVSVFVAKISKGRSIREFILGVLILPSLVTMLWFGVYGAIGTEIKDLIFPAMQNDITTSLFVFIENITTSHAAYLFMSAAVLITICLFFITSSDSSSFVVATLLTPDKEAWTIGKVSWSMTQCFCAMVLFACGGLALVQMASVILGVIVITIIFAGMCYFLYTLKKSNI</sequence>
<name>A0A3E5DXT5_9BACT</name>
<feature type="transmembrane region" description="Helical" evidence="8">
    <location>
        <begin position="86"/>
        <end position="104"/>
    </location>
</feature>
<dbReference type="EMBL" id="QRVA01000023">
    <property type="protein sequence ID" value="RGS14833.1"/>
    <property type="molecule type" value="Genomic_DNA"/>
</dbReference>
<comment type="subcellular location">
    <subcellularLocation>
        <location evidence="1">Cell membrane</location>
        <topology evidence="1">Multi-pass membrane protein</topology>
    </subcellularLocation>
</comment>
<keyword evidence="4" id="KW-1003">Cell membrane</keyword>
<proteinExistence type="inferred from homology"/>
<evidence type="ECO:0000256" key="3">
    <source>
        <dbReference type="ARBA" id="ARBA00022448"/>
    </source>
</evidence>
<protein>
    <recommendedName>
        <fullName evidence="11">BCCT family transporter</fullName>
    </recommendedName>
</protein>
<evidence type="ECO:0000256" key="7">
    <source>
        <dbReference type="ARBA" id="ARBA00023136"/>
    </source>
</evidence>
<dbReference type="Proteomes" id="UP000283872">
    <property type="component" value="Unassembled WGS sequence"/>
</dbReference>
<evidence type="ECO:0000313" key="9">
    <source>
        <dbReference type="EMBL" id="RGS14833.1"/>
    </source>
</evidence>
<feature type="transmembrane region" description="Helical" evidence="8">
    <location>
        <begin position="243"/>
        <end position="265"/>
    </location>
</feature>
<feature type="transmembrane region" description="Helical" evidence="8">
    <location>
        <begin position="210"/>
        <end position="231"/>
    </location>
</feature>
<reference evidence="9 10" key="1">
    <citation type="submission" date="2018-08" db="EMBL/GenBank/DDBJ databases">
        <title>A genome reference for cultivated species of the human gut microbiota.</title>
        <authorList>
            <person name="Zou Y."/>
            <person name="Xue W."/>
            <person name="Luo G."/>
        </authorList>
    </citation>
    <scope>NUCLEOTIDE SEQUENCE [LARGE SCALE GENOMIC DNA]</scope>
    <source>
        <strain evidence="9 10">AF24-12</strain>
    </source>
</reference>
<keyword evidence="6 8" id="KW-1133">Transmembrane helix</keyword>
<gene>
    <name evidence="9" type="ORF">DWY11_09850</name>
</gene>
<evidence type="ECO:0000256" key="8">
    <source>
        <dbReference type="SAM" id="Phobius"/>
    </source>
</evidence>
<evidence type="ECO:0000256" key="4">
    <source>
        <dbReference type="ARBA" id="ARBA00022475"/>
    </source>
</evidence>
<evidence type="ECO:0000256" key="6">
    <source>
        <dbReference type="ARBA" id="ARBA00022989"/>
    </source>
</evidence>
<feature type="transmembrane region" description="Helical" evidence="8">
    <location>
        <begin position="181"/>
        <end position="204"/>
    </location>
</feature>
<dbReference type="Pfam" id="PF02028">
    <property type="entry name" value="BCCT"/>
    <property type="match status" value="1"/>
</dbReference>
<dbReference type="RefSeq" id="WP_117587481.1">
    <property type="nucleotide sequence ID" value="NZ_QRVA01000023.1"/>
</dbReference>
<feature type="transmembrane region" description="Helical" evidence="8">
    <location>
        <begin position="139"/>
        <end position="157"/>
    </location>
</feature>
<evidence type="ECO:0000313" key="10">
    <source>
        <dbReference type="Proteomes" id="UP000283872"/>
    </source>
</evidence>
<feature type="transmembrane region" description="Helical" evidence="8">
    <location>
        <begin position="302"/>
        <end position="324"/>
    </location>
</feature>
<dbReference type="InterPro" id="IPR000060">
    <property type="entry name" value="BCCT_transptr"/>
</dbReference>
<organism evidence="9 10">
    <name type="scientific">Segatella copri</name>
    <dbReference type="NCBI Taxonomy" id="165179"/>
    <lineage>
        <taxon>Bacteria</taxon>
        <taxon>Pseudomonadati</taxon>
        <taxon>Bacteroidota</taxon>
        <taxon>Bacteroidia</taxon>
        <taxon>Bacteroidales</taxon>
        <taxon>Prevotellaceae</taxon>
        <taxon>Segatella</taxon>
    </lineage>
</organism>
<dbReference type="PANTHER" id="PTHR30047:SF7">
    <property type="entry name" value="HIGH-AFFINITY CHOLINE TRANSPORT PROTEIN"/>
    <property type="match status" value="1"/>
</dbReference>
<evidence type="ECO:0000256" key="1">
    <source>
        <dbReference type="ARBA" id="ARBA00004651"/>
    </source>
</evidence>
<keyword evidence="7 8" id="KW-0472">Membrane</keyword>
<feature type="transmembrane region" description="Helical" evidence="8">
    <location>
        <begin position="434"/>
        <end position="455"/>
    </location>
</feature>
<evidence type="ECO:0000256" key="5">
    <source>
        <dbReference type="ARBA" id="ARBA00022692"/>
    </source>
</evidence>
<accession>A0A3E5DXT5</accession>
<comment type="caution">
    <text evidence="9">The sequence shown here is derived from an EMBL/GenBank/DDBJ whole genome shotgun (WGS) entry which is preliminary data.</text>
</comment>